<accession>A0ABP0ACF1</accession>
<dbReference type="EMBL" id="OY882863">
    <property type="protein sequence ID" value="CAK6446980.1"/>
    <property type="molecule type" value="Genomic_DNA"/>
</dbReference>
<dbReference type="Proteomes" id="UP001314169">
    <property type="component" value="Chromosome 6"/>
</dbReference>
<reference evidence="1" key="1">
    <citation type="submission" date="2023-12" db="EMBL/GenBank/DDBJ databases">
        <authorList>
            <person name="Brown T."/>
        </authorList>
    </citation>
    <scope>NUCLEOTIDE SEQUENCE</scope>
</reference>
<organism evidence="1 2">
    <name type="scientific">Pipistrellus nathusii</name>
    <name type="common">Nathusius' pipistrelle</name>
    <dbReference type="NCBI Taxonomy" id="59473"/>
    <lineage>
        <taxon>Eukaryota</taxon>
        <taxon>Metazoa</taxon>
        <taxon>Chordata</taxon>
        <taxon>Craniata</taxon>
        <taxon>Vertebrata</taxon>
        <taxon>Euteleostomi</taxon>
        <taxon>Mammalia</taxon>
        <taxon>Eutheria</taxon>
        <taxon>Laurasiatheria</taxon>
        <taxon>Chiroptera</taxon>
        <taxon>Yangochiroptera</taxon>
        <taxon>Vespertilionidae</taxon>
        <taxon>Pipistrellus</taxon>
    </lineage>
</organism>
<keyword evidence="2" id="KW-1185">Reference proteome</keyword>
<gene>
    <name evidence="1" type="ORF">MPIPNATIZW_LOCUS15286</name>
</gene>
<name>A0ABP0ACF1_PIPNA</name>
<evidence type="ECO:0000313" key="2">
    <source>
        <dbReference type="Proteomes" id="UP001314169"/>
    </source>
</evidence>
<protein>
    <submittedName>
        <fullName evidence="1">Uncharacterized protein</fullName>
    </submittedName>
</protein>
<proteinExistence type="predicted"/>
<evidence type="ECO:0000313" key="1">
    <source>
        <dbReference type="EMBL" id="CAK6446980.1"/>
    </source>
</evidence>
<sequence length="110" mass="12590">MVPPDQILLLVELYTRKPLRRLLVSYIHYCESVEFSKRLDKLCVHSSHLFPILSRCPNPRFSIYHLPGFSSPNTCLANGEPKSTKMKLVNFCVPVCKFTFYGGKVLDNGK</sequence>